<dbReference type="NCBIfam" id="NF008186">
    <property type="entry name" value="PRK10938.1"/>
    <property type="match status" value="1"/>
</dbReference>
<dbReference type="RefSeq" id="WP_188025907.1">
    <property type="nucleotide sequence ID" value="NZ_JACHGR010000003.1"/>
</dbReference>
<dbReference type="FunFam" id="3.40.50.300:FF:000866">
    <property type="entry name" value="Molybdate ABC transporter ATP-binding protein ModF"/>
    <property type="match status" value="1"/>
</dbReference>
<proteinExistence type="predicted"/>
<evidence type="ECO:0000256" key="2">
    <source>
        <dbReference type="ARBA" id="ARBA00022840"/>
    </source>
</evidence>
<keyword evidence="2 4" id="KW-0067">ATP-binding</keyword>
<dbReference type="Pfam" id="PF00005">
    <property type="entry name" value="ABC_tran"/>
    <property type="match status" value="2"/>
</dbReference>
<dbReference type="InterPro" id="IPR017871">
    <property type="entry name" value="ABC_transporter-like_CS"/>
</dbReference>
<dbReference type="AlphaFoldDB" id="A0A841GIH2"/>
<dbReference type="PROSITE" id="PS00211">
    <property type="entry name" value="ABC_TRANSPORTER_1"/>
    <property type="match status" value="1"/>
</dbReference>
<keyword evidence="5" id="KW-1185">Reference proteome</keyword>
<keyword evidence="1" id="KW-0547">Nucleotide-binding</keyword>
<gene>
    <name evidence="4" type="ORF">HNR75_001007</name>
</gene>
<dbReference type="PANTHER" id="PTHR43158">
    <property type="entry name" value="SKFA PEPTIDE EXPORT ATP-BINDING PROTEIN SKFE"/>
    <property type="match status" value="1"/>
</dbReference>
<evidence type="ECO:0000259" key="3">
    <source>
        <dbReference type="PROSITE" id="PS50893"/>
    </source>
</evidence>
<protein>
    <submittedName>
        <fullName evidence="4">Molybdate transport system ATP-binding protein</fullName>
    </submittedName>
</protein>
<dbReference type="Proteomes" id="UP000585721">
    <property type="component" value="Unassembled WGS sequence"/>
</dbReference>
<dbReference type="SUPFAM" id="SSF52540">
    <property type="entry name" value="P-loop containing nucleoside triphosphate hydrolases"/>
    <property type="match status" value="2"/>
</dbReference>
<accession>A0A841GIH2</accession>
<feature type="domain" description="ABC transporter" evidence="3">
    <location>
        <begin position="2"/>
        <end position="231"/>
    </location>
</feature>
<evidence type="ECO:0000256" key="1">
    <source>
        <dbReference type="ARBA" id="ARBA00022741"/>
    </source>
</evidence>
<dbReference type="GO" id="GO:0016887">
    <property type="term" value="F:ATP hydrolysis activity"/>
    <property type="evidence" value="ECO:0007669"/>
    <property type="project" value="InterPro"/>
</dbReference>
<dbReference type="Gene3D" id="3.40.50.300">
    <property type="entry name" value="P-loop containing nucleotide triphosphate hydrolases"/>
    <property type="match status" value="2"/>
</dbReference>
<dbReference type="GO" id="GO:0005524">
    <property type="term" value="F:ATP binding"/>
    <property type="evidence" value="ECO:0007669"/>
    <property type="project" value="UniProtKB-KW"/>
</dbReference>
<sequence>MLSINSATFSFGTDKKLTISSFYLTAGSCCAIIGNNGSGKTMMARALAQELEAESGEYACNLRPELVSFEKQLKLYDDEWQRTNTDMLGTEEEIAATAAAIIQQHRHDDVYCQELAQQFGITHLLEQPFTALSSGEGRKVLLAQALMSKPQLLILDEPFDGLDVSARTQLMTTLAQLQQQGMALVIIVNRPDELPAFAQKLGWILDCQFTQQRSREAFFADPLTQQLLHCASDHDITLPPPLQSGGNTAFTDPLIDLQQIQVSYGERTILHDLTWQVNNGEHWHIAGPNGCGKTTLLHLITGDHPQCYSNKVTLFGKRRGSGESIWDIKQNMGIVSPAFHMSYRVAGTPLTVILSGFYDSIGLYQQPGDQELALARQWLKLLGMEKMEQSAFLQLSYGQQRLLLIARAMVKHPPLLILDEPLQGLDSLNRHLVLQYIDRLVANSRSQLLYVSHHAEDVPQCMTHRLQFVAQPDGHYRYEQTRL</sequence>
<name>A0A841GIH2_9GAMM</name>
<evidence type="ECO:0000313" key="5">
    <source>
        <dbReference type="Proteomes" id="UP000585721"/>
    </source>
</evidence>
<dbReference type="PROSITE" id="PS50893">
    <property type="entry name" value="ABC_TRANSPORTER_2"/>
    <property type="match status" value="2"/>
</dbReference>
<evidence type="ECO:0000313" key="4">
    <source>
        <dbReference type="EMBL" id="MBB6055125.1"/>
    </source>
</evidence>
<dbReference type="InterPro" id="IPR003439">
    <property type="entry name" value="ABC_transporter-like_ATP-bd"/>
</dbReference>
<dbReference type="PANTHER" id="PTHR43158:SF2">
    <property type="entry name" value="SKFA PEPTIDE EXPORT ATP-BINDING PROTEIN SKFE"/>
    <property type="match status" value="1"/>
</dbReference>
<feature type="domain" description="ABC transporter" evidence="3">
    <location>
        <begin position="255"/>
        <end position="481"/>
    </location>
</feature>
<comment type="caution">
    <text evidence="4">The sequence shown here is derived from an EMBL/GenBank/DDBJ whole genome shotgun (WGS) entry which is preliminary data.</text>
</comment>
<organism evidence="4 5">
    <name type="scientific">Tolumonas osonensis</name>
    <dbReference type="NCBI Taxonomy" id="675874"/>
    <lineage>
        <taxon>Bacteria</taxon>
        <taxon>Pseudomonadati</taxon>
        <taxon>Pseudomonadota</taxon>
        <taxon>Gammaproteobacteria</taxon>
        <taxon>Aeromonadales</taxon>
        <taxon>Aeromonadaceae</taxon>
        <taxon>Tolumonas</taxon>
    </lineage>
</organism>
<reference evidence="4 5" key="1">
    <citation type="submission" date="2020-08" db="EMBL/GenBank/DDBJ databases">
        <title>Genomic Encyclopedia of Type Strains, Phase IV (KMG-IV): sequencing the most valuable type-strain genomes for metagenomic binning, comparative biology and taxonomic classification.</title>
        <authorList>
            <person name="Goeker M."/>
        </authorList>
    </citation>
    <scope>NUCLEOTIDE SEQUENCE [LARGE SCALE GENOMIC DNA]</scope>
    <source>
        <strain evidence="4 5">DSM 22975</strain>
    </source>
</reference>
<dbReference type="SMART" id="SM00382">
    <property type="entry name" value="AAA"/>
    <property type="match status" value="2"/>
</dbReference>
<dbReference type="InterPro" id="IPR027417">
    <property type="entry name" value="P-loop_NTPase"/>
</dbReference>
<dbReference type="InterPro" id="IPR003593">
    <property type="entry name" value="AAA+_ATPase"/>
</dbReference>
<dbReference type="EMBL" id="JACHGR010000003">
    <property type="protein sequence ID" value="MBB6055125.1"/>
    <property type="molecule type" value="Genomic_DNA"/>
</dbReference>